<dbReference type="RefSeq" id="XP_007316763.1">
    <property type="nucleotide sequence ID" value="XM_007316701.1"/>
</dbReference>
<dbReference type="GeneID" id="18818629"/>
<dbReference type="AlphaFoldDB" id="F8NQD0"/>
<protein>
    <submittedName>
        <fullName evidence="1">Uncharacterized protein</fullName>
    </submittedName>
</protein>
<dbReference type="OrthoDB" id="5366606at2759"/>
<dbReference type="Proteomes" id="UP000008064">
    <property type="component" value="Unassembled WGS sequence"/>
</dbReference>
<name>F8NQD0_SERL9</name>
<proteinExistence type="predicted"/>
<gene>
    <name evidence="1" type="ORF">SERLADRAFT_463781</name>
</gene>
<dbReference type="EMBL" id="GL945432">
    <property type="protein sequence ID" value="EGO26590.1"/>
    <property type="molecule type" value="Genomic_DNA"/>
</dbReference>
<sequence length="147" mass="15682">MPPSEFSLRLQHGITGGFAPPTPSAIHTITKATANNLLITSAVRPDGEPNLVQSALPKSLEYKDHSHSPLVDELHTILKSLPTEIPPGSEDIYGLDTSIAWGSNDLMWVNGGPQGCGGGTSAVQPTEEEKKKFKRAVDIVKTLVTSE</sequence>
<dbReference type="KEGG" id="sla:SERLADRAFT_463781"/>
<reference evidence="1" key="1">
    <citation type="submission" date="2011-04" db="EMBL/GenBank/DDBJ databases">
        <title>Evolution of plant cell wall degrading machinery underlies the functional diversity of forest fungi.</title>
        <authorList>
            <consortium name="US DOE Joint Genome Institute (JGI-PGF)"/>
            <person name="Eastwood D.C."/>
            <person name="Floudas D."/>
            <person name="Binder M."/>
            <person name="Majcherczyk A."/>
            <person name="Schneider P."/>
            <person name="Aerts A."/>
            <person name="Asiegbu F.O."/>
            <person name="Baker S.E."/>
            <person name="Barry K."/>
            <person name="Bendiksby M."/>
            <person name="Blumentritt M."/>
            <person name="Coutinho P.M."/>
            <person name="Cullen D."/>
            <person name="Cullen D."/>
            <person name="Gathman A."/>
            <person name="Goodell B."/>
            <person name="Henrissat B."/>
            <person name="Ihrmark K."/>
            <person name="Kauserud H."/>
            <person name="Kohler A."/>
            <person name="LaButti K."/>
            <person name="Lapidus A."/>
            <person name="Lavin J.L."/>
            <person name="Lee Y.-H."/>
            <person name="Lindquist E."/>
            <person name="Lilly W."/>
            <person name="Lucas S."/>
            <person name="Morin E."/>
            <person name="Murat C."/>
            <person name="Oguiza J.A."/>
            <person name="Park J."/>
            <person name="Pisabarro A.G."/>
            <person name="Riley R."/>
            <person name="Rosling A."/>
            <person name="Salamov A."/>
            <person name="Schmidt O."/>
            <person name="Schmutz J."/>
            <person name="Skrede I."/>
            <person name="Stenlid J."/>
            <person name="Wiebenga A."/>
            <person name="Xie X."/>
            <person name="Kues U."/>
            <person name="Hibbett D.S."/>
            <person name="Hoffmeister D."/>
            <person name="Hogberg N."/>
            <person name="Martin F."/>
            <person name="Grigoriev I.V."/>
            <person name="Watkinson S.C."/>
        </authorList>
    </citation>
    <scope>NUCLEOTIDE SEQUENCE</scope>
    <source>
        <strain evidence="1">S7.9</strain>
    </source>
</reference>
<evidence type="ECO:0000313" key="1">
    <source>
        <dbReference type="EMBL" id="EGO26590.1"/>
    </source>
</evidence>
<dbReference type="HOGENOM" id="CLU_150802_0_0_1"/>
<organism>
    <name type="scientific">Serpula lacrymans var. lacrymans (strain S7.9)</name>
    <name type="common">Dry rot fungus</name>
    <dbReference type="NCBI Taxonomy" id="578457"/>
    <lineage>
        <taxon>Eukaryota</taxon>
        <taxon>Fungi</taxon>
        <taxon>Dikarya</taxon>
        <taxon>Basidiomycota</taxon>
        <taxon>Agaricomycotina</taxon>
        <taxon>Agaricomycetes</taxon>
        <taxon>Agaricomycetidae</taxon>
        <taxon>Boletales</taxon>
        <taxon>Coniophorineae</taxon>
        <taxon>Serpulaceae</taxon>
        <taxon>Serpula</taxon>
    </lineage>
</organism>
<accession>F8NQD0</accession>